<sequence>MASEVGSERDEARRERDGGPERGGMDTHYCAGASAARAALTHLHGIFTHKPQLHGECNRAPALPAVNPVARPAAPRARAHSRSRLFVCLIICVTNRRALEELHESLCEGSARSARISTETLPAGPAPPCRGVEA</sequence>
<evidence type="ECO:0000313" key="3">
    <source>
        <dbReference type="Proteomes" id="UP000299102"/>
    </source>
</evidence>
<name>A0A4C1XEI9_EUMVA</name>
<comment type="caution">
    <text evidence="2">The sequence shown here is derived from an EMBL/GenBank/DDBJ whole genome shotgun (WGS) entry which is preliminary data.</text>
</comment>
<feature type="region of interest" description="Disordered" evidence="1">
    <location>
        <begin position="1"/>
        <end position="28"/>
    </location>
</feature>
<proteinExistence type="predicted"/>
<feature type="compositionally biased region" description="Basic and acidic residues" evidence="1">
    <location>
        <begin position="1"/>
        <end position="25"/>
    </location>
</feature>
<accession>A0A4C1XEI9</accession>
<dbReference type="EMBL" id="BGZK01000824">
    <property type="protein sequence ID" value="GBP61848.1"/>
    <property type="molecule type" value="Genomic_DNA"/>
</dbReference>
<dbReference type="Proteomes" id="UP000299102">
    <property type="component" value="Unassembled WGS sequence"/>
</dbReference>
<evidence type="ECO:0000313" key="2">
    <source>
        <dbReference type="EMBL" id="GBP61848.1"/>
    </source>
</evidence>
<reference evidence="2 3" key="1">
    <citation type="journal article" date="2019" name="Commun. Biol.">
        <title>The bagworm genome reveals a unique fibroin gene that provides high tensile strength.</title>
        <authorList>
            <person name="Kono N."/>
            <person name="Nakamura H."/>
            <person name="Ohtoshi R."/>
            <person name="Tomita M."/>
            <person name="Numata K."/>
            <person name="Arakawa K."/>
        </authorList>
    </citation>
    <scope>NUCLEOTIDE SEQUENCE [LARGE SCALE GENOMIC DNA]</scope>
</reference>
<organism evidence="2 3">
    <name type="scientific">Eumeta variegata</name>
    <name type="common">Bagworm moth</name>
    <name type="synonym">Eumeta japonica</name>
    <dbReference type="NCBI Taxonomy" id="151549"/>
    <lineage>
        <taxon>Eukaryota</taxon>
        <taxon>Metazoa</taxon>
        <taxon>Ecdysozoa</taxon>
        <taxon>Arthropoda</taxon>
        <taxon>Hexapoda</taxon>
        <taxon>Insecta</taxon>
        <taxon>Pterygota</taxon>
        <taxon>Neoptera</taxon>
        <taxon>Endopterygota</taxon>
        <taxon>Lepidoptera</taxon>
        <taxon>Glossata</taxon>
        <taxon>Ditrysia</taxon>
        <taxon>Tineoidea</taxon>
        <taxon>Psychidae</taxon>
        <taxon>Oiketicinae</taxon>
        <taxon>Eumeta</taxon>
    </lineage>
</organism>
<evidence type="ECO:0000256" key="1">
    <source>
        <dbReference type="SAM" id="MobiDB-lite"/>
    </source>
</evidence>
<dbReference type="AlphaFoldDB" id="A0A4C1XEI9"/>
<protein>
    <submittedName>
        <fullName evidence="2">Uncharacterized protein</fullName>
    </submittedName>
</protein>
<keyword evidence="3" id="KW-1185">Reference proteome</keyword>
<gene>
    <name evidence="2" type="ORF">EVAR_97290_1</name>
</gene>